<feature type="region of interest" description="Disordered" evidence="1">
    <location>
        <begin position="22"/>
        <end position="74"/>
    </location>
</feature>
<comment type="caution">
    <text evidence="2">The sequence shown here is derived from an EMBL/GenBank/DDBJ whole genome shotgun (WGS) entry which is preliminary data.</text>
</comment>
<protein>
    <submittedName>
        <fullName evidence="2">Uncharacterized protein</fullName>
    </submittedName>
</protein>
<proteinExistence type="predicted"/>
<evidence type="ECO:0000256" key="1">
    <source>
        <dbReference type="SAM" id="MobiDB-lite"/>
    </source>
</evidence>
<sequence>MRSRCSSTSACTPHYASLRLLYRPSSSEPPPNTRASRPRCWPSPGSPSISSKKPSKPSSPISLPTTLTSRSSMAPKLSSSPVILARWSAWSPRFGLLKLNLGSINPKFHSANDGRFFRCGFYRSACRTIRRI</sequence>
<name>A0A5B0P2D5_PUCGR</name>
<dbReference type="EMBL" id="VDEP01000371">
    <property type="protein sequence ID" value="KAA1095717.1"/>
    <property type="molecule type" value="Genomic_DNA"/>
</dbReference>
<dbReference type="AlphaFoldDB" id="A0A5B0P2D5"/>
<gene>
    <name evidence="2" type="ORF">PGTUg99_026114</name>
</gene>
<dbReference type="Proteomes" id="UP000325313">
    <property type="component" value="Unassembled WGS sequence"/>
</dbReference>
<evidence type="ECO:0000313" key="2">
    <source>
        <dbReference type="EMBL" id="KAA1095717.1"/>
    </source>
</evidence>
<evidence type="ECO:0000313" key="3">
    <source>
        <dbReference type="Proteomes" id="UP000325313"/>
    </source>
</evidence>
<feature type="compositionally biased region" description="Low complexity" evidence="1">
    <location>
        <begin position="42"/>
        <end position="72"/>
    </location>
</feature>
<reference evidence="2 3" key="1">
    <citation type="submission" date="2019-05" db="EMBL/GenBank/DDBJ databases">
        <title>Emergence of the Ug99 lineage of the wheat stem rust pathogen through somatic hybridization.</title>
        <authorList>
            <person name="Li F."/>
            <person name="Upadhyaya N.M."/>
            <person name="Sperschneider J."/>
            <person name="Matny O."/>
            <person name="Nguyen-Phuc H."/>
            <person name="Mago R."/>
            <person name="Raley C."/>
            <person name="Miller M.E."/>
            <person name="Silverstein K.A.T."/>
            <person name="Henningsen E."/>
            <person name="Hirsch C.D."/>
            <person name="Visser B."/>
            <person name="Pretorius Z.A."/>
            <person name="Steffenson B.J."/>
            <person name="Schwessinger B."/>
            <person name="Dodds P.N."/>
            <person name="Figueroa M."/>
        </authorList>
    </citation>
    <scope>NUCLEOTIDE SEQUENCE [LARGE SCALE GENOMIC DNA]</scope>
    <source>
        <strain evidence="2 3">Ug99</strain>
    </source>
</reference>
<accession>A0A5B0P2D5</accession>
<organism evidence="2 3">
    <name type="scientific">Puccinia graminis f. sp. tritici</name>
    <dbReference type="NCBI Taxonomy" id="56615"/>
    <lineage>
        <taxon>Eukaryota</taxon>
        <taxon>Fungi</taxon>
        <taxon>Dikarya</taxon>
        <taxon>Basidiomycota</taxon>
        <taxon>Pucciniomycotina</taxon>
        <taxon>Pucciniomycetes</taxon>
        <taxon>Pucciniales</taxon>
        <taxon>Pucciniaceae</taxon>
        <taxon>Puccinia</taxon>
    </lineage>
</organism>